<dbReference type="AlphaFoldDB" id="A0AAN6GBM3"/>
<feature type="compositionally biased region" description="Polar residues" evidence="3">
    <location>
        <begin position="664"/>
        <end position="683"/>
    </location>
</feature>
<feature type="region of interest" description="Disordered" evidence="3">
    <location>
        <begin position="568"/>
        <end position="633"/>
    </location>
</feature>
<feature type="region of interest" description="Disordered" evidence="3">
    <location>
        <begin position="189"/>
        <end position="268"/>
    </location>
</feature>
<dbReference type="Pfam" id="PF03666">
    <property type="entry name" value="NPR3"/>
    <property type="match status" value="2"/>
</dbReference>
<keyword evidence="6" id="KW-1185">Reference proteome</keyword>
<sequence length="1105" mass="121405">MQAQAFGAGGGPSRNGLQQASEERASSSRPLRPRTTAGWTPAAANTRRTGGRLGSKAHAGAARASQPAAVNPGSAPTSSLIAVLLVAKSERGSQIVFQWPPKPHFLNAGLAAGSPHRGHMPDAPSGEARKKRAWDTYLGYENSFLAELLTPRRDLCHQKFELAVDDLVFVGHPVCADDREGWALNSNSKRAGAFEDPDHDADLMSRGRAPRSNRFPNSDFPNPAYAAGERSPFDPSPRSGSYSHLQQLPPSSRSQIRQDSSFRSAMAEAGGSSNSLSSFHFVLVLDKPDPAPPYLPPGMSSIISASQLNAFNIDPNLIAQLYYDNIAFKMTAALYNEQCSCAYVSQQASYLERKREASKSRGRRFVDFMKRMRERDGSLAKAMADLFESLSKNEGALITINNRIETHLQLPPILRETRRMLFSADLETERDMFEGQRGMASFEWEQEHGAGLYDTATNHIVGGYGHHPALDPQAYLYEEWRRTTGPHLVPWKTLLMLKNHKAETAPNRKPTGLDKPIAAKQHRRGESRGSLMSRSASIAMSAASGSGSGSRNSHSNLNALRSAVNTFGQTYPGRSMPEGAEMNMQDSAGSSPDSRWISSAASVEDVGESDEDGPEQLASSSSDSSASGSCSQASHTNLNALRSAVTFFGQSYSGRLTAEGAEMSMQNSAGSGSESRRMSSTASVEDDGEGDEDGPTRLLGSLAIEGDSIFAGDKDLVHLEARGIEAWIPRFATELEPKLDGIPTLKELAVNLNWDLYQDVYPMVRHLIYYREARVIDVPFITNIYSISPLVDTANLPQLLQDWQNAFPTLPSLVRVLSQLSSSAHPFEKQLDSAGALSFPVSPALNMDLNARQELYLDALFWLLRAELIVQLQYRHRIVVTEDLKRQARHRREREKQQRQEERQAKLRARDNARAQRAVKQAAKRMAAEKGAPSSFGPKSFEPASHRSTISNAQQRIADELAVSPPRQLHDGATRPGAVPNLAFGPMDDVGADGDESENDAEGDGRYGEEDVTSSDGEDWEWQDDEPGPTLVAEPGNPTQEEKYCLEMMMEGLPSDLEAVFQEALPFFNGKHSLEEIVSRRDLSFDKLRSLMRKRAQYFIAFLHP</sequence>
<feature type="domain" description="GATOR1 complex protein NPRL3 C-terminal HTH" evidence="4">
    <location>
        <begin position="1039"/>
        <end position="1099"/>
    </location>
</feature>
<feature type="compositionally biased region" description="Acidic residues" evidence="3">
    <location>
        <begin position="990"/>
        <end position="1002"/>
    </location>
</feature>
<dbReference type="GO" id="GO:0038202">
    <property type="term" value="P:TORC1 signaling"/>
    <property type="evidence" value="ECO:0007669"/>
    <property type="project" value="TreeGrafter"/>
</dbReference>
<organism evidence="5 6">
    <name type="scientific">Tilletia horrida</name>
    <dbReference type="NCBI Taxonomy" id="155126"/>
    <lineage>
        <taxon>Eukaryota</taxon>
        <taxon>Fungi</taxon>
        <taxon>Dikarya</taxon>
        <taxon>Basidiomycota</taxon>
        <taxon>Ustilaginomycotina</taxon>
        <taxon>Exobasidiomycetes</taxon>
        <taxon>Tilletiales</taxon>
        <taxon>Tilletiaceae</taxon>
        <taxon>Tilletia</taxon>
    </lineage>
</organism>
<dbReference type="GO" id="GO:0051321">
    <property type="term" value="P:meiotic cell cycle"/>
    <property type="evidence" value="ECO:0007669"/>
    <property type="project" value="UniProtKB-UniRule"/>
</dbReference>
<feature type="compositionally biased region" description="Low complexity" evidence="3">
    <location>
        <begin position="618"/>
        <end position="633"/>
    </location>
</feature>
<feature type="compositionally biased region" description="Low complexity" evidence="3">
    <location>
        <begin position="915"/>
        <end position="925"/>
    </location>
</feature>
<feature type="compositionally biased region" description="Acidic residues" evidence="3">
    <location>
        <begin position="1010"/>
        <end position="1027"/>
    </location>
</feature>
<feature type="region of interest" description="Disordered" evidence="3">
    <location>
        <begin position="1"/>
        <end position="75"/>
    </location>
</feature>
<reference evidence="5" key="1">
    <citation type="journal article" date="2023" name="PhytoFront">
        <title>Draft Genome Resources of Seven Strains of Tilletia horrida, Causal Agent of Kernel Smut of Rice.</title>
        <authorList>
            <person name="Khanal S."/>
            <person name="Antony Babu S."/>
            <person name="Zhou X.G."/>
        </authorList>
    </citation>
    <scope>NUCLEOTIDE SEQUENCE</scope>
    <source>
        <strain evidence="5">TX3</strain>
    </source>
</reference>
<proteinExistence type="inferred from homology"/>
<evidence type="ECO:0000256" key="3">
    <source>
        <dbReference type="SAM" id="MobiDB-lite"/>
    </source>
</evidence>
<comment type="function">
    <text evidence="2">Mediates inactivation of the TORC1 complex in response to amino acid starvation. Required for meiotic nuclear division.</text>
</comment>
<accession>A0AAN6GBM3</accession>
<dbReference type="Proteomes" id="UP001176521">
    <property type="component" value="Unassembled WGS sequence"/>
</dbReference>
<keyword evidence="2" id="KW-0469">Meiosis</keyword>
<evidence type="ECO:0000259" key="4">
    <source>
        <dbReference type="Pfam" id="PF24064"/>
    </source>
</evidence>
<feature type="compositionally biased region" description="Acidic residues" evidence="3">
    <location>
        <begin position="605"/>
        <end position="614"/>
    </location>
</feature>
<feature type="compositionally biased region" description="Low complexity" evidence="3">
    <location>
        <begin position="530"/>
        <end position="556"/>
    </location>
</feature>
<evidence type="ECO:0000313" key="6">
    <source>
        <dbReference type="Proteomes" id="UP001176521"/>
    </source>
</evidence>
<dbReference type="InterPro" id="IPR056603">
    <property type="entry name" value="HTH_NPRL3"/>
</dbReference>
<feature type="region of interest" description="Disordered" evidence="3">
    <location>
        <begin position="967"/>
        <end position="1037"/>
    </location>
</feature>
<dbReference type="PANTHER" id="PTHR13153">
    <property type="entry name" value="CGTHBA PROTEIN -14 GENE PROTEIN"/>
    <property type="match status" value="1"/>
</dbReference>
<dbReference type="GO" id="GO:1904262">
    <property type="term" value="P:negative regulation of TORC1 signaling"/>
    <property type="evidence" value="ECO:0007669"/>
    <property type="project" value="TreeGrafter"/>
</dbReference>
<dbReference type="EMBL" id="JAPDMQ010000266">
    <property type="protein sequence ID" value="KAK0528684.1"/>
    <property type="molecule type" value="Genomic_DNA"/>
</dbReference>
<dbReference type="GO" id="GO:0005774">
    <property type="term" value="C:vacuolar membrane"/>
    <property type="evidence" value="ECO:0007669"/>
    <property type="project" value="UniProtKB-SubCell"/>
</dbReference>
<feature type="compositionally biased region" description="Polar residues" evidence="3">
    <location>
        <begin position="238"/>
        <end position="263"/>
    </location>
</feature>
<dbReference type="PANTHER" id="PTHR13153:SF5">
    <property type="entry name" value="GATOR COMPLEX PROTEIN NPRL3"/>
    <property type="match status" value="1"/>
</dbReference>
<feature type="compositionally biased region" description="Polar residues" evidence="3">
    <location>
        <begin position="584"/>
        <end position="601"/>
    </location>
</feature>
<dbReference type="GO" id="GO:0010508">
    <property type="term" value="P:positive regulation of autophagy"/>
    <property type="evidence" value="ECO:0007669"/>
    <property type="project" value="TreeGrafter"/>
</dbReference>
<comment type="similarity">
    <text evidence="1 2">Belongs to the NPR3 family.</text>
</comment>
<dbReference type="InterPro" id="IPR005365">
    <property type="entry name" value="Npr3"/>
</dbReference>
<evidence type="ECO:0000313" key="5">
    <source>
        <dbReference type="EMBL" id="KAK0528684.1"/>
    </source>
</evidence>
<dbReference type="Pfam" id="PF24064">
    <property type="entry name" value="HTH_NPRL3"/>
    <property type="match status" value="1"/>
</dbReference>
<keyword evidence="2" id="KW-0732">Signal</keyword>
<feature type="compositionally biased region" description="Acidic residues" evidence="3">
    <location>
        <begin position="684"/>
        <end position="693"/>
    </location>
</feature>
<feature type="compositionally biased region" description="Basic and acidic residues" evidence="3">
    <location>
        <begin position="894"/>
        <end position="914"/>
    </location>
</feature>
<protein>
    <recommendedName>
        <fullName evidence="2">Nitrogen permease regulator 3</fullName>
    </recommendedName>
    <alternativeName>
        <fullName evidence="2">Required for meiotic nuclear division protein 11</fullName>
    </alternativeName>
</protein>
<feature type="region of interest" description="Disordered" evidence="3">
    <location>
        <begin position="884"/>
        <end position="950"/>
    </location>
</feature>
<dbReference type="GO" id="GO:0034198">
    <property type="term" value="P:cellular response to amino acid starvation"/>
    <property type="evidence" value="ECO:0007669"/>
    <property type="project" value="TreeGrafter"/>
</dbReference>
<evidence type="ECO:0000256" key="1">
    <source>
        <dbReference type="ARBA" id="ARBA00010546"/>
    </source>
</evidence>
<feature type="region of interest" description="Disordered" evidence="3">
    <location>
        <begin position="502"/>
        <end position="556"/>
    </location>
</feature>
<comment type="caution">
    <text evidence="5">The sequence shown here is derived from an EMBL/GenBank/DDBJ whole genome shotgun (WGS) entry which is preliminary data.</text>
</comment>
<name>A0AAN6GBM3_9BASI</name>
<dbReference type="GO" id="GO:1990130">
    <property type="term" value="C:GATOR1 complex"/>
    <property type="evidence" value="ECO:0007669"/>
    <property type="project" value="TreeGrafter"/>
</dbReference>
<gene>
    <name evidence="5" type="primary">npr3</name>
    <name evidence="5" type="ORF">OC842_004476</name>
</gene>
<evidence type="ECO:0000256" key="2">
    <source>
        <dbReference type="RuleBase" id="RU368069"/>
    </source>
</evidence>
<comment type="subcellular location">
    <subcellularLocation>
        <location evidence="2">Vacuole membrane</location>
        <topology evidence="2">Peripheral membrane protein</topology>
    </subcellularLocation>
</comment>
<feature type="region of interest" description="Disordered" evidence="3">
    <location>
        <begin position="663"/>
        <end position="695"/>
    </location>
</feature>